<dbReference type="eggNOG" id="ENOG502RT13">
    <property type="taxonomic scope" value="Eukaryota"/>
</dbReference>
<sequence length="131" mass="14552">TWPLPTHQKLYCLIQPRISDGCIVVQLSVASVCMSRDVDDAFHSIMAIARGHIDGGYLVSYRSISLSTSQTEFTEAERSYVNVFNWFMFLDKAHDNTGGSGCEVIFGGRVANRSPAYLRYITMEVVAGVVH</sequence>
<dbReference type="EMBL" id="GL376635">
    <property type="status" value="NOT_ANNOTATED_CDS"/>
    <property type="molecule type" value="Genomic_DNA"/>
</dbReference>
<dbReference type="HOGENOM" id="CLU_1933138_0_0_1"/>
<reference evidence="2" key="1">
    <citation type="journal article" date="2010" name="Genome Biol.">
        <title>Genome sequence of the necrotrophic plant pathogen Pythium ultimum reveals original pathogenicity mechanisms and effector repertoire.</title>
        <authorList>
            <person name="Levesque C.A."/>
            <person name="Brouwer H."/>
            <person name="Cano L."/>
            <person name="Hamilton J.P."/>
            <person name="Holt C."/>
            <person name="Huitema E."/>
            <person name="Raffaele S."/>
            <person name="Robideau G.P."/>
            <person name="Thines M."/>
            <person name="Win J."/>
            <person name="Zerillo M.M."/>
            <person name="Beakes G.W."/>
            <person name="Boore J.L."/>
            <person name="Busam D."/>
            <person name="Dumas B."/>
            <person name="Ferriera S."/>
            <person name="Fuerstenberg S.I."/>
            <person name="Gachon C.M."/>
            <person name="Gaulin E."/>
            <person name="Govers F."/>
            <person name="Grenville-Briggs L."/>
            <person name="Horner N."/>
            <person name="Hostetler J."/>
            <person name="Jiang R.H."/>
            <person name="Johnson J."/>
            <person name="Krajaejun T."/>
            <person name="Lin H."/>
            <person name="Meijer H.J."/>
            <person name="Moore B."/>
            <person name="Morris P."/>
            <person name="Phuntmart V."/>
            <person name="Puiu D."/>
            <person name="Shetty J."/>
            <person name="Stajich J.E."/>
            <person name="Tripathy S."/>
            <person name="Wawra S."/>
            <person name="van West P."/>
            <person name="Whitty B.R."/>
            <person name="Coutinho P.M."/>
            <person name="Henrissat B."/>
            <person name="Martin F."/>
            <person name="Thomas P.D."/>
            <person name="Tyler B.M."/>
            <person name="De Vries R.P."/>
            <person name="Kamoun S."/>
            <person name="Yandell M."/>
            <person name="Tisserat N."/>
            <person name="Buell C.R."/>
        </authorList>
    </citation>
    <scope>NUCLEOTIDE SEQUENCE</scope>
    <source>
        <strain evidence="2">DAOM:BR144</strain>
    </source>
</reference>
<dbReference type="AlphaFoldDB" id="K3WP66"/>
<dbReference type="Proteomes" id="UP000019132">
    <property type="component" value="Unassembled WGS sequence"/>
</dbReference>
<evidence type="ECO:0000313" key="2">
    <source>
        <dbReference type="Proteomes" id="UP000019132"/>
    </source>
</evidence>
<organism evidence="1 2">
    <name type="scientific">Globisporangium ultimum (strain ATCC 200006 / CBS 805.95 / DAOM BR144)</name>
    <name type="common">Pythium ultimum</name>
    <dbReference type="NCBI Taxonomy" id="431595"/>
    <lineage>
        <taxon>Eukaryota</taxon>
        <taxon>Sar</taxon>
        <taxon>Stramenopiles</taxon>
        <taxon>Oomycota</taxon>
        <taxon>Peronosporomycetes</taxon>
        <taxon>Pythiales</taxon>
        <taxon>Pythiaceae</taxon>
        <taxon>Globisporangium</taxon>
    </lineage>
</organism>
<reference evidence="2" key="2">
    <citation type="submission" date="2010-04" db="EMBL/GenBank/DDBJ databases">
        <authorList>
            <person name="Buell R."/>
            <person name="Hamilton J."/>
            <person name="Hostetler J."/>
        </authorList>
    </citation>
    <scope>NUCLEOTIDE SEQUENCE [LARGE SCALE GENOMIC DNA]</scope>
    <source>
        <strain evidence="2">DAOM:BR144</strain>
    </source>
</reference>
<evidence type="ECO:0000313" key="1">
    <source>
        <dbReference type="EnsemblProtists" id="PYU1_T006758"/>
    </source>
</evidence>
<reference evidence="1" key="3">
    <citation type="submission" date="2015-02" db="UniProtKB">
        <authorList>
            <consortium name="EnsemblProtists"/>
        </authorList>
    </citation>
    <scope>IDENTIFICATION</scope>
    <source>
        <strain evidence="1">DAOM BR144</strain>
    </source>
</reference>
<proteinExistence type="predicted"/>
<keyword evidence="2" id="KW-1185">Reference proteome</keyword>
<protein>
    <submittedName>
        <fullName evidence="1">Uncharacterized protein</fullName>
    </submittedName>
</protein>
<accession>K3WP66</accession>
<dbReference type="InParanoid" id="K3WP66"/>
<dbReference type="EnsemblProtists" id="PYU1_T006758">
    <property type="protein sequence ID" value="PYU1_T006758"/>
    <property type="gene ID" value="PYU1_G006745"/>
</dbReference>
<name>K3WP66_GLOUD</name>
<dbReference type="VEuPathDB" id="FungiDB:PYU1_G006745"/>